<name>A0A1C3UG18_9HYPH</name>
<dbReference type="RefSeq" id="WP_092707772.1">
    <property type="nucleotide sequence ID" value="NZ_FMAG01000001.1"/>
</dbReference>
<evidence type="ECO:0000259" key="1">
    <source>
        <dbReference type="Pfam" id="PF10988"/>
    </source>
</evidence>
<dbReference type="Proteomes" id="UP000199101">
    <property type="component" value="Unassembled WGS sequence"/>
</dbReference>
<dbReference type="EMBL" id="FMAG01000001">
    <property type="protein sequence ID" value="SCB14355.1"/>
    <property type="molecule type" value="Genomic_DNA"/>
</dbReference>
<dbReference type="STRING" id="410764.GA0061103_2125"/>
<feature type="domain" description="Putative auto-transporter adhesin head GIN" evidence="1">
    <location>
        <begin position="99"/>
        <end position="218"/>
    </location>
</feature>
<protein>
    <submittedName>
        <fullName evidence="2">Putative auto-transporter adhesin, head GIN domain</fullName>
    </submittedName>
</protein>
<gene>
    <name evidence="2" type="ORF">GA0061103_2125</name>
</gene>
<sequence length="235" mass="24094">MNGKLATVATTGLICAFVFLALGIGLSGPDWANAGHWWGGMRSGCGSAASGGQQVTLPFSSNGSLTIDIPASVHYQPGGRAEAVITGDPALVDHVRLEAGRLSMDCNSGWSDSKFDVSLSGPLVTDWRVRGSGDLALLQLDQADLRLRISGSGSVTATGSARSVDLEVSGSGTARLKDLAAQSVKIRIHGSGDAEVAAAADADISISGSGNIELYGHPVLRRSEIRGSGRLVQVP</sequence>
<dbReference type="OrthoDB" id="7375620at2"/>
<organism evidence="2 3">
    <name type="scientific">Rhizobium multihospitium</name>
    <dbReference type="NCBI Taxonomy" id="410764"/>
    <lineage>
        <taxon>Bacteria</taxon>
        <taxon>Pseudomonadati</taxon>
        <taxon>Pseudomonadota</taxon>
        <taxon>Alphaproteobacteria</taxon>
        <taxon>Hyphomicrobiales</taxon>
        <taxon>Rhizobiaceae</taxon>
        <taxon>Rhizobium/Agrobacterium group</taxon>
        <taxon>Rhizobium</taxon>
    </lineage>
</organism>
<reference evidence="3" key="1">
    <citation type="submission" date="2016-08" db="EMBL/GenBank/DDBJ databases">
        <authorList>
            <person name="Varghese N."/>
            <person name="Submissions Spin"/>
        </authorList>
    </citation>
    <scope>NUCLEOTIDE SEQUENCE [LARGE SCALE GENOMIC DNA]</scope>
    <source>
        <strain evidence="3">HAMBI 2975</strain>
    </source>
</reference>
<dbReference type="Pfam" id="PF10988">
    <property type="entry name" value="DUF2807"/>
    <property type="match status" value="1"/>
</dbReference>
<dbReference type="InterPro" id="IPR021255">
    <property type="entry name" value="DUF2807"/>
</dbReference>
<proteinExistence type="predicted"/>
<dbReference type="AlphaFoldDB" id="A0A1C3UG18"/>
<keyword evidence="3" id="KW-1185">Reference proteome</keyword>
<evidence type="ECO:0000313" key="2">
    <source>
        <dbReference type="EMBL" id="SCB14355.1"/>
    </source>
</evidence>
<dbReference type="Gene3D" id="2.160.20.120">
    <property type="match status" value="1"/>
</dbReference>
<evidence type="ECO:0000313" key="3">
    <source>
        <dbReference type="Proteomes" id="UP000199101"/>
    </source>
</evidence>
<accession>A0A1C3UG18</accession>